<protein>
    <submittedName>
        <fullName evidence="1">Uncharacterized protein</fullName>
    </submittedName>
</protein>
<sequence length="82" mass="9817">MTAIRKWVHKHQSQPYILEIHQDRARDGDYSFRVSMPIEVSHDYSSWHMPGREYPSEDQAHKAGEQYAMRVIERMRNVSRDS</sequence>
<evidence type="ECO:0000313" key="2">
    <source>
        <dbReference type="Proteomes" id="UP001500074"/>
    </source>
</evidence>
<gene>
    <name evidence="1" type="ORF">GCM10023342_20690</name>
</gene>
<dbReference type="RefSeq" id="WP_031382724.1">
    <property type="nucleotide sequence ID" value="NZ_BAABKI010000020.1"/>
</dbReference>
<dbReference type="EMBL" id="BAABKI010000020">
    <property type="protein sequence ID" value="GAA5176045.1"/>
    <property type="molecule type" value="Genomic_DNA"/>
</dbReference>
<reference evidence="2" key="1">
    <citation type="journal article" date="2019" name="Int. J. Syst. Evol. Microbiol.">
        <title>The Global Catalogue of Microorganisms (GCM) 10K type strain sequencing project: providing services to taxonomists for standard genome sequencing and annotation.</title>
        <authorList>
            <consortium name="The Broad Institute Genomics Platform"/>
            <consortium name="The Broad Institute Genome Sequencing Center for Infectious Disease"/>
            <person name="Wu L."/>
            <person name="Ma J."/>
        </authorList>
    </citation>
    <scope>NUCLEOTIDE SEQUENCE [LARGE SCALE GENOMIC DNA]</scope>
    <source>
        <strain evidence="2">JCM 18472</strain>
    </source>
</reference>
<proteinExistence type="predicted"/>
<organism evidence="1 2">
    <name type="scientific">Modicisalibacter zincidurans</name>
    <dbReference type="NCBI Taxonomy" id="1178777"/>
    <lineage>
        <taxon>Bacteria</taxon>
        <taxon>Pseudomonadati</taxon>
        <taxon>Pseudomonadota</taxon>
        <taxon>Gammaproteobacteria</taxon>
        <taxon>Oceanospirillales</taxon>
        <taxon>Halomonadaceae</taxon>
        <taxon>Modicisalibacter</taxon>
    </lineage>
</organism>
<dbReference type="Proteomes" id="UP001500074">
    <property type="component" value="Unassembled WGS sequence"/>
</dbReference>
<comment type="caution">
    <text evidence="1">The sequence shown here is derived from an EMBL/GenBank/DDBJ whole genome shotgun (WGS) entry which is preliminary data.</text>
</comment>
<name>A0ABP9RE62_9GAMM</name>
<keyword evidence="2" id="KW-1185">Reference proteome</keyword>
<accession>A0ABP9RE62</accession>
<evidence type="ECO:0000313" key="1">
    <source>
        <dbReference type="EMBL" id="GAA5176045.1"/>
    </source>
</evidence>